<dbReference type="STRING" id="1391654.AKJ09_02094"/>
<dbReference type="KEGG" id="llu:AKJ09_02094"/>
<evidence type="ECO:0000313" key="4">
    <source>
        <dbReference type="Proteomes" id="UP000064967"/>
    </source>
</evidence>
<dbReference type="InterPro" id="IPR036291">
    <property type="entry name" value="NAD(P)-bd_dom_sf"/>
</dbReference>
<dbReference type="InterPro" id="IPR002347">
    <property type="entry name" value="SDR_fam"/>
</dbReference>
<dbReference type="Gene3D" id="3.40.50.720">
    <property type="entry name" value="NAD(P)-binding Rossmann-like Domain"/>
    <property type="match status" value="1"/>
</dbReference>
<sequence>MQRVLVLGATSAIAAEVAEIHARRGDRLHLVGRNAEKLEAVAQRCTGATKVTTERADFADLDANEALVKRAIETLGGVDAALVAHGDLGDQLASERSFKDAETSLRTNLLSVVSLLIPLANEMESARHGRLGVITSVAGDRGRPRNYTYGTAKGALNVYLQGLRTRLYASDVTVTTLKLGPVDTPMTRDHAKNVFFGKTKPVAEGIVRAMDAGVPEAYVPSFWRAIMTVVRSTPEALFQQLPFLSGR</sequence>
<dbReference type="EMBL" id="CP012333">
    <property type="protein sequence ID" value="AKU95430.1"/>
    <property type="molecule type" value="Genomic_DNA"/>
</dbReference>
<dbReference type="PANTHER" id="PTHR44196">
    <property type="entry name" value="DEHYDROGENASE/REDUCTASE SDR FAMILY MEMBER 7B"/>
    <property type="match status" value="1"/>
</dbReference>
<dbReference type="GO" id="GO:0016491">
    <property type="term" value="F:oxidoreductase activity"/>
    <property type="evidence" value="ECO:0007669"/>
    <property type="project" value="UniProtKB-KW"/>
</dbReference>
<dbReference type="SUPFAM" id="SSF51735">
    <property type="entry name" value="NAD(P)-binding Rossmann-fold domains"/>
    <property type="match status" value="1"/>
</dbReference>
<dbReference type="PANTHER" id="PTHR44196:SF1">
    <property type="entry name" value="DEHYDROGENASE_REDUCTASE SDR FAMILY MEMBER 7B"/>
    <property type="match status" value="1"/>
</dbReference>
<dbReference type="RefSeq" id="WP_146646880.1">
    <property type="nucleotide sequence ID" value="NZ_CP012333.1"/>
</dbReference>
<gene>
    <name evidence="3" type="ORF">AKJ09_02094</name>
</gene>
<protein>
    <submittedName>
        <fullName evidence="3">Oxidoreductase, short-chain dehydrogenase/reductase family</fullName>
    </submittedName>
</protein>
<keyword evidence="2" id="KW-0560">Oxidoreductase</keyword>
<keyword evidence="4" id="KW-1185">Reference proteome</keyword>
<proteinExistence type="inferred from homology"/>
<organism evidence="3 4">
    <name type="scientific">Labilithrix luteola</name>
    <dbReference type="NCBI Taxonomy" id="1391654"/>
    <lineage>
        <taxon>Bacteria</taxon>
        <taxon>Pseudomonadati</taxon>
        <taxon>Myxococcota</taxon>
        <taxon>Polyangia</taxon>
        <taxon>Polyangiales</taxon>
        <taxon>Labilitrichaceae</taxon>
        <taxon>Labilithrix</taxon>
    </lineage>
</organism>
<dbReference type="OrthoDB" id="9804952at2"/>
<evidence type="ECO:0000313" key="3">
    <source>
        <dbReference type="EMBL" id="AKU95430.1"/>
    </source>
</evidence>
<dbReference type="Proteomes" id="UP000064967">
    <property type="component" value="Chromosome"/>
</dbReference>
<comment type="similarity">
    <text evidence="1">Belongs to the short-chain dehydrogenases/reductases (SDR) family.</text>
</comment>
<dbReference type="GO" id="GO:0016020">
    <property type="term" value="C:membrane"/>
    <property type="evidence" value="ECO:0007669"/>
    <property type="project" value="TreeGrafter"/>
</dbReference>
<name>A0A0K1PPG2_9BACT</name>
<dbReference type="InterPro" id="IPR020904">
    <property type="entry name" value="Sc_DH/Rdtase_CS"/>
</dbReference>
<dbReference type="Pfam" id="PF00106">
    <property type="entry name" value="adh_short"/>
    <property type="match status" value="1"/>
</dbReference>
<dbReference type="PRINTS" id="PR00081">
    <property type="entry name" value="GDHRDH"/>
</dbReference>
<dbReference type="PROSITE" id="PS00061">
    <property type="entry name" value="ADH_SHORT"/>
    <property type="match status" value="1"/>
</dbReference>
<evidence type="ECO:0000256" key="2">
    <source>
        <dbReference type="ARBA" id="ARBA00023002"/>
    </source>
</evidence>
<reference evidence="3 4" key="1">
    <citation type="submission" date="2015-08" db="EMBL/GenBank/DDBJ databases">
        <authorList>
            <person name="Babu N.S."/>
            <person name="Beckwith C.J."/>
            <person name="Beseler K.G."/>
            <person name="Brison A."/>
            <person name="Carone J.V."/>
            <person name="Caskin T.P."/>
            <person name="Diamond M."/>
            <person name="Durham M.E."/>
            <person name="Foxe J.M."/>
            <person name="Go M."/>
            <person name="Henderson B.A."/>
            <person name="Jones I.B."/>
            <person name="McGettigan J.A."/>
            <person name="Micheletti S.J."/>
            <person name="Nasrallah M.E."/>
            <person name="Ortiz D."/>
            <person name="Piller C.R."/>
            <person name="Privatt S.R."/>
            <person name="Schneider S.L."/>
            <person name="Sharp S."/>
            <person name="Smith T.C."/>
            <person name="Stanton J.D."/>
            <person name="Ullery H.E."/>
            <person name="Wilson R.J."/>
            <person name="Serrano M.G."/>
            <person name="Buck G."/>
            <person name="Lee V."/>
            <person name="Wang Y."/>
            <person name="Carvalho R."/>
            <person name="Voegtly L."/>
            <person name="Shi R."/>
            <person name="Duckworth R."/>
            <person name="Johnson A."/>
            <person name="Loviza R."/>
            <person name="Walstead R."/>
            <person name="Shah Z."/>
            <person name="Kiflezghi M."/>
            <person name="Wade K."/>
            <person name="Ball S.L."/>
            <person name="Bradley K.W."/>
            <person name="Asai D.J."/>
            <person name="Bowman C.A."/>
            <person name="Russell D.A."/>
            <person name="Pope W.H."/>
            <person name="Jacobs-Sera D."/>
            <person name="Hendrix R.W."/>
            <person name="Hatfull G.F."/>
        </authorList>
    </citation>
    <scope>NUCLEOTIDE SEQUENCE [LARGE SCALE GENOMIC DNA]</scope>
    <source>
        <strain evidence="3 4">DSM 27648</strain>
    </source>
</reference>
<accession>A0A0K1PPG2</accession>
<evidence type="ECO:0000256" key="1">
    <source>
        <dbReference type="ARBA" id="ARBA00006484"/>
    </source>
</evidence>
<dbReference type="AlphaFoldDB" id="A0A0K1PPG2"/>